<feature type="transmembrane region" description="Helical" evidence="7">
    <location>
        <begin position="269"/>
        <end position="296"/>
    </location>
</feature>
<comment type="similarity">
    <text evidence="7">Belongs to the binding-protein-dependent transport system permease family.</text>
</comment>
<protein>
    <submittedName>
        <fullName evidence="9">ABC transporter permease subunit</fullName>
    </submittedName>
</protein>
<dbReference type="PROSITE" id="PS50928">
    <property type="entry name" value="ABC_TM1"/>
    <property type="match status" value="1"/>
</dbReference>
<organism evidence="9 10">
    <name type="scientific">Deefgea salmonis</name>
    <dbReference type="NCBI Taxonomy" id="2875502"/>
    <lineage>
        <taxon>Bacteria</taxon>
        <taxon>Pseudomonadati</taxon>
        <taxon>Pseudomonadota</taxon>
        <taxon>Betaproteobacteria</taxon>
        <taxon>Neisseriales</taxon>
        <taxon>Chitinibacteraceae</taxon>
        <taxon>Deefgea</taxon>
    </lineage>
</organism>
<feature type="transmembrane region" description="Helical" evidence="7">
    <location>
        <begin position="316"/>
        <end position="335"/>
    </location>
</feature>
<keyword evidence="3" id="KW-1003">Cell membrane</keyword>
<feature type="transmembrane region" description="Helical" evidence="7">
    <location>
        <begin position="9"/>
        <end position="30"/>
    </location>
</feature>
<evidence type="ECO:0000256" key="6">
    <source>
        <dbReference type="ARBA" id="ARBA00023136"/>
    </source>
</evidence>
<keyword evidence="10" id="KW-1185">Reference proteome</keyword>
<feature type="transmembrane region" description="Helical" evidence="7">
    <location>
        <begin position="211"/>
        <end position="233"/>
    </location>
</feature>
<comment type="subcellular location">
    <subcellularLocation>
        <location evidence="1 7">Cell membrane</location>
        <topology evidence="1 7">Multi-pass membrane protein</topology>
    </subcellularLocation>
</comment>
<keyword evidence="6 7" id="KW-0472">Membrane</keyword>
<dbReference type="PANTHER" id="PTHR30465:SF66">
    <property type="entry name" value="INNER MEMBRANE ABC TRANSPORTER PERMEASE PROTEIN YEJB"/>
    <property type="match status" value="1"/>
</dbReference>
<evidence type="ECO:0000256" key="5">
    <source>
        <dbReference type="ARBA" id="ARBA00022989"/>
    </source>
</evidence>
<dbReference type="InterPro" id="IPR035906">
    <property type="entry name" value="MetI-like_sf"/>
</dbReference>
<dbReference type="Pfam" id="PF00528">
    <property type="entry name" value="BPD_transp_1"/>
    <property type="match status" value="1"/>
</dbReference>
<keyword evidence="2 7" id="KW-0813">Transport</keyword>
<sequence>MLQYILKRLLLMIPTLLGVLLVSFVVIQFVPGGPVEQMVYQLKGRGAAEAAGNTSVGSSSSYQAARGLSEEQLSQIKAQYGFDQPAPVRFWQMLKNYATFNLGDSWFRHASVTQLIWDKLPVSMSLGISSLLLTYLIAVPLGVAKALRHGSRFDAVTTVMLMVGYAIPSFVLGVVLLVLFGGGSFWAVFPLRGLTSDDFATMSWSAQLMDFFWHLALPVTALVVAGFASLTMLTKNSFLEEIHQQYVTTARAKGLTERRIFWRHILRNAALPLVVGLPGAIIGAFFTGSLLIETLFSLDGLGLLAYESVIRRDYPVVLGTLYFFTLLGLLGRLLSDIAYVVVDPRVQFGAVGAST</sequence>
<evidence type="ECO:0000256" key="2">
    <source>
        <dbReference type="ARBA" id="ARBA00022448"/>
    </source>
</evidence>
<evidence type="ECO:0000256" key="3">
    <source>
        <dbReference type="ARBA" id="ARBA00022475"/>
    </source>
</evidence>
<dbReference type="InterPro" id="IPR000515">
    <property type="entry name" value="MetI-like"/>
</dbReference>
<keyword evidence="4 7" id="KW-0812">Transmembrane</keyword>
<dbReference type="SUPFAM" id="SSF161098">
    <property type="entry name" value="MetI-like"/>
    <property type="match status" value="1"/>
</dbReference>
<proteinExistence type="inferred from homology"/>
<dbReference type="PANTHER" id="PTHR30465">
    <property type="entry name" value="INNER MEMBRANE ABC TRANSPORTER"/>
    <property type="match status" value="1"/>
</dbReference>
<keyword evidence="5 7" id="KW-1133">Transmembrane helix</keyword>
<evidence type="ECO:0000313" key="10">
    <source>
        <dbReference type="Proteomes" id="UP001198034"/>
    </source>
</evidence>
<dbReference type="RefSeq" id="WP_226764010.1">
    <property type="nucleotide sequence ID" value="NZ_JAJAWG010000004.1"/>
</dbReference>
<feature type="transmembrane region" description="Helical" evidence="7">
    <location>
        <begin position="126"/>
        <end position="147"/>
    </location>
</feature>
<evidence type="ECO:0000259" key="8">
    <source>
        <dbReference type="PROSITE" id="PS50928"/>
    </source>
</evidence>
<dbReference type="Gene3D" id="1.10.3720.10">
    <property type="entry name" value="MetI-like"/>
    <property type="match status" value="1"/>
</dbReference>
<evidence type="ECO:0000256" key="7">
    <source>
        <dbReference type="RuleBase" id="RU363032"/>
    </source>
</evidence>
<comment type="caution">
    <text evidence="9">The sequence shown here is derived from an EMBL/GenBank/DDBJ whole genome shotgun (WGS) entry which is preliminary data.</text>
</comment>
<evidence type="ECO:0000256" key="4">
    <source>
        <dbReference type="ARBA" id="ARBA00022692"/>
    </source>
</evidence>
<accession>A0ABS8BKL1</accession>
<dbReference type="CDD" id="cd06261">
    <property type="entry name" value="TM_PBP2"/>
    <property type="match status" value="1"/>
</dbReference>
<feature type="transmembrane region" description="Helical" evidence="7">
    <location>
        <begin position="159"/>
        <end position="191"/>
    </location>
</feature>
<feature type="domain" description="ABC transmembrane type-1" evidence="8">
    <location>
        <begin position="120"/>
        <end position="335"/>
    </location>
</feature>
<name>A0ABS8BKL1_9NEIS</name>
<dbReference type="Proteomes" id="UP001198034">
    <property type="component" value="Unassembled WGS sequence"/>
</dbReference>
<gene>
    <name evidence="9" type="ORF">LG219_08105</name>
</gene>
<evidence type="ECO:0000313" key="9">
    <source>
        <dbReference type="EMBL" id="MCB5196239.1"/>
    </source>
</evidence>
<reference evidence="9 10" key="1">
    <citation type="submission" date="2021-10" db="EMBL/GenBank/DDBJ databases">
        <authorList>
            <person name="Chen M."/>
        </authorList>
    </citation>
    <scope>NUCLEOTIDE SEQUENCE [LARGE SCALE GENOMIC DNA]</scope>
    <source>
        <strain evidence="9 10">H3-26</strain>
    </source>
</reference>
<evidence type="ECO:0000256" key="1">
    <source>
        <dbReference type="ARBA" id="ARBA00004651"/>
    </source>
</evidence>
<dbReference type="EMBL" id="JAJAWG010000004">
    <property type="protein sequence ID" value="MCB5196239.1"/>
    <property type="molecule type" value="Genomic_DNA"/>
</dbReference>